<dbReference type="EMBL" id="LKLU01000004">
    <property type="protein sequence ID" value="KSU23369.1"/>
    <property type="molecule type" value="Genomic_DNA"/>
</dbReference>
<comment type="caution">
    <text evidence="1">The sequence shown here is derived from an EMBL/GenBank/DDBJ whole genome shotgun (WGS) entry which is preliminary data.</text>
</comment>
<sequence>MSKFAMDSAKVLSEIKKDVHENIDRYYRDIMIANSLWEQKNALGELQLYMKRQIKKIKEVEDSK</sequence>
<dbReference type="RefSeq" id="WP_058211283.1">
    <property type="nucleotide sequence ID" value="NZ_LKLU01000004.1"/>
</dbReference>
<proteinExistence type="predicted"/>
<protein>
    <submittedName>
        <fullName evidence="1">Uncharacterized protein</fullName>
    </submittedName>
</protein>
<organism evidence="1 2">
    <name type="scientific">Lactococcus lactis subsp. lactis</name>
    <name type="common">Streptococcus lactis</name>
    <dbReference type="NCBI Taxonomy" id="1360"/>
    <lineage>
        <taxon>Bacteria</taxon>
        <taxon>Bacillati</taxon>
        <taxon>Bacillota</taxon>
        <taxon>Bacilli</taxon>
        <taxon>Lactobacillales</taxon>
        <taxon>Streptococcaceae</taxon>
        <taxon>Lactococcus</taxon>
    </lineage>
</organism>
<dbReference type="PATRIC" id="fig|1360.114.peg.1113"/>
<dbReference type="Proteomes" id="UP000053719">
    <property type="component" value="Unassembled WGS sequence"/>
</dbReference>
<reference evidence="2" key="1">
    <citation type="submission" date="2015-10" db="EMBL/GenBank/DDBJ databases">
        <title>Draft Genome Sequences of 11 Lactococcus lactis subspecies cremoris strains.</title>
        <authorList>
            <person name="Wels M."/>
            <person name="Backus L."/>
            <person name="Boekhorst J."/>
            <person name="Dijkstra A."/>
            <person name="Beerthuizen M."/>
            <person name="Kelly W."/>
            <person name="Siezen R."/>
            <person name="Bachmann H."/>
            <person name="Van Hijum S."/>
        </authorList>
    </citation>
    <scope>NUCLEOTIDE SEQUENCE [LARGE SCALE GENOMIC DNA]</scope>
    <source>
        <strain evidence="2">M20</strain>
    </source>
</reference>
<name>A0A0V8ECL2_LACLL</name>
<evidence type="ECO:0000313" key="1">
    <source>
        <dbReference type="EMBL" id="KSU23369.1"/>
    </source>
</evidence>
<accession>A0A0V8ECL2</accession>
<gene>
    <name evidence="1" type="ORF">M20_0154</name>
</gene>
<dbReference type="AlphaFoldDB" id="A0A0V8ECL2"/>
<evidence type="ECO:0000313" key="2">
    <source>
        <dbReference type="Proteomes" id="UP000053719"/>
    </source>
</evidence>